<accession>A0ABT8R9L8</accession>
<evidence type="ECO:0000259" key="2">
    <source>
        <dbReference type="Pfam" id="PF00892"/>
    </source>
</evidence>
<dbReference type="InterPro" id="IPR000620">
    <property type="entry name" value="EamA_dom"/>
</dbReference>
<feature type="transmembrane region" description="Helical" evidence="1">
    <location>
        <begin position="7"/>
        <end position="24"/>
    </location>
</feature>
<feature type="transmembrane region" description="Helical" evidence="1">
    <location>
        <begin position="36"/>
        <end position="54"/>
    </location>
</feature>
<evidence type="ECO:0000313" key="3">
    <source>
        <dbReference type="EMBL" id="MDO1448044.1"/>
    </source>
</evidence>
<gene>
    <name evidence="3" type="ORF">Q0590_17355</name>
</gene>
<keyword evidence="1" id="KW-0812">Transmembrane</keyword>
<feature type="transmembrane region" description="Helical" evidence="1">
    <location>
        <begin position="242"/>
        <end position="263"/>
    </location>
</feature>
<feature type="transmembrane region" description="Helical" evidence="1">
    <location>
        <begin position="156"/>
        <end position="171"/>
    </location>
</feature>
<comment type="caution">
    <text evidence="3">The sequence shown here is derived from an EMBL/GenBank/DDBJ whole genome shotgun (WGS) entry which is preliminary data.</text>
</comment>
<name>A0ABT8R9L8_9BACT</name>
<dbReference type="EMBL" id="JAUKPO010000009">
    <property type="protein sequence ID" value="MDO1448044.1"/>
    <property type="molecule type" value="Genomic_DNA"/>
</dbReference>
<feature type="transmembrane region" description="Helical" evidence="1">
    <location>
        <begin position="133"/>
        <end position="150"/>
    </location>
</feature>
<dbReference type="RefSeq" id="WP_302038849.1">
    <property type="nucleotide sequence ID" value="NZ_JAUKPO010000009.1"/>
</dbReference>
<dbReference type="SUPFAM" id="SSF103481">
    <property type="entry name" value="Multidrug resistance efflux transporter EmrE"/>
    <property type="match status" value="2"/>
</dbReference>
<dbReference type="Pfam" id="PF00892">
    <property type="entry name" value="EamA"/>
    <property type="match status" value="2"/>
</dbReference>
<evidence type="ECO:0000256" key="1">
    <source>
        <dbReference type="SAM" id="Phobius"/>
    </source>
</evidence>
<dbReference type="Proteomes" id="UP001168528">
    <property type="component" value="Unassembled WGS sequence"/>
</dbReference>
<protein>
    <submittedName>
        <fullName evidence="3">EamA family transporter</fullName>
    </submittedName>
</protein>
<feature type="transmembrane region" description="Helical" evidence="1">
    <location>
        <begin position="269"/>
        <end position="286"/>
    </location>
</feature>
<reference evidence="3" key="1">
    <citation type="submission" date="2023-07" db="EMBL/GenBank/DDBJ databases">
        <title>The genome sequence of Rhodocytophaga aerolata KACC 12507.</title>
        <authorList>
            <person name="Zhang X."/>
        </authorList>
    </citation>
    <scope>NUCLEOTIDE SEQUENCE</scope>
    <source>
        <strain evidence="3">KACC 12507</strain>
    </source>
</reference>
<feature type="transmembrane region" description="Helical" evidence="1">
    <location>
        <begin position="183"/>
        <end position="203"/>
    </location>
</feature>
<sequence length="300" mass="33251">MRSTSYTFAAIGAYIIWGFIAFPLKGLSTYPSTQILFYRILMAFICLPVLLILFRRQAIADTVALYKASDKKSRLVSILAAIAGSLLLTANWLFFIYVVNQVSLQTASFAYLICPILTAFLGYALLKESLSPQQWLAVAISFISCAILGYESLGNMAFSLLIALSYALYLISQRYVKVYDKMVLLTLQVGMAFLLISCLGQGFRGVPPASAEFYGIVFVLSTVFTILPLFLNLFALKGLKSATVGILMYINPLVSFLVAFFAFNEQVSFIQWLAYLLIFLSVLLFISKIKIGYKLGNISG</sequence>
<feature type="transmembrane region" description="Helical" evidence="1">
    <location>
        <begin position="215"/>
        <end position="235"/>
    </location>
</feature>
<dbReference type="PANTHER" id="PTHR22911">
    <property type="entry name" value="ACYL-MALONYL CONDENSING ENZYME-RELATED"/>
    <property type="match status" value="1"/>
</dbReference>
<keyword evidence="1" id="KW-1133">Transmembrane helix</keyword>
<organism evidence="3 4">
    <name type="scientific">Rhodocytophaga aerolata</name>
    <dbReference type="NCBI Taxonomy" id="455078"/>
    <lineage>
        <taxon>Bacteria</taxon>
        <taxon>Pseudomonadati</taxon>
        <taxon>Bacteroidota</taxon>
        <taxon>Cytophagia</taxon>
        <taxon>Cytophagales</taxon>
        <taxon>Rhodocytophagaceae</taxon>
        <taxon>Rhodocytophaga</taxon>
    </lineage>
</organism>
<feature type="domain" description="EamA" evidence="2">
    <location>
        <begin position="158"/>
        <end position="286"/>
    </location>
</feature>
<feature type="domain" description="EamA" evidence="2">
    <location>
        <begin position="8"/>
        <end position="148"/>
    </location>
</feature>
<dbReference type="PANTHER" id="PTHR22911:SF137">
    <property type="entry name" value="SOLUTE CARRIER FAMILY 35 MEMBER G2-RELATED"/>
    <property type="match status" value="1"/>
</dbReference>
<keyword evidence="4" id="KW-1185">Reference proteome</keyword>
<dbReference type="Gene3D" id="1.10.3730.20">
    <property type="match status" value="1"/>
</dbReference>
<proteinExistence type="predicted"/>
<keyword evidence="1" id="KW-0472">Membrane</keyword>
<evidence type="ECO:0000313" key="4">
    <source>
        <dbReference type="Proteomes" id="UP001168528"/>
    </source>
</evidence>
<feature type="transmembrane region" description="Helical" evidence="1">
    <location>
        <begin position="75"/>
        <end position="97"/>
    </location>
</feature>
<feature type="transmembrane region" description="Helical" evidence="1">
    <location>
        <begin position="109"/>
        <end position="126"/>
    </location>
</feature>
<dbReference type="InterPro" id="IPR037185">
    <property type="entry name" value="EmrE-like"/>
</dbReference>